<reference evidence="1 2" key="1">
    <citation type="submission" date="2019-06" db="EMBL/GenBank/DDBJ databases">
        <title>Sequencing the genomes of 1000 actinobacteria strains.</title>
        <authorList>
            <person name="Klenk H.-P."/>
        </authorList>
    </citation>
    <scope>NUCLEOTIDE SEQUENCE [LARGE SCALE GENOMIC DNA]</scope>
    <source>
        <strain evidence="1 2">DSM 102200</strain>
    </source>
</reference>
<accession>A0A543BST0</accession>
<dbReference type="AlphaFoldDB" id="A0A543BST0"/>
<dbReference type="OrthoDB" id="3462662at2"/>
<comment type="caution">
    <text evidence="1">The sequence shown here is derived from an EMBL/GenBank/DDBJ whole genome shotgun (WGS) entry which is preliminary data.</text>
</comment>
<dbReference type="Proteomes" id="UP000316096">
    <property type="component" value="Unassembled WGS sequence"/>
</dbReference>
<evidence type="ECO:0000313" key="1">
    <source>
        <dbReference type="EMBL" id="TQL87877.1"/>
    </source>
</evidence>
<proteinExistence type="predicted"/>
<dbReference type="EMBL" id="VFOZ01000003">
    <property type="protein sequence ID" value="TQL87877.1"/>
    <property type="molecule type" value="Genomic_DNA"/>
</dbReference>
<protein>
    <submittedName>
        <fullName evidence="1">Uncharacterized protein</fullName>
    </submittedName>
</protein>
<gene>
    <name evidence="1" type="ORF">FB559_8488</name>
</gene>
<organism evidence="1 2">
    <name type="scientific">Actinoallomurus bryophytorum</name>
    <dbReference type="NCBI Taxonomy" id="1490222"/>
    <lineage>
        <taxon>Bacteria</taxon>
        <taxon>Bacillati</taxon>
        <taxon>Actinomycetota</taxon>
        <taxon>Actinomycetes</taxon>
        <taxon>Streptosporangiales</taxon>
        <taxon>Thermomonosporaceae</taxon>
        <taxon>Actinoallomurus</taxon>
    </lineage>
</organism>
<dbReference type="RefSeq" id="WP_141963491.1">
    <property type="nucleotide sequence ID" value="NZ_VFOZ01000003.1"/>
</dbReference>
<keyword evidence="2" id="KW-1185">Reference proteome</keyword>
<evidence type="ECO:0000313" key="2">
    <source>
        <dbReference type="Proteomes" id="UP000316096"/>
    </source>
</evidence>
<sequence>MFWRNTREAIGRFHPVHQQLTTERTVSLSSRAGEWASVLASLSQHEATVKRRKWRLPARATTVMVPLIHVLSEDAGPEGAVAIAADFRGPDTPGKTGPRREVPAGGRVRKITEWFVLDPWLQARAELKDGSVLEIKVTDRIRHRKLHVVNARNKHKWKTKKKAVQRIDVKRTLPRGAGVRRPDAAPPGWIGVRRKDGKRTVLSAIAKLGRVPGEQEQFPVILTVVTELFRWTAPASPRRSA</sequence>
<name>A0A543BST0_9ACTN</name>